<feature type="region of interest" description="Disordered" evidence="1">
    <location>
        <begin position="1"/>
        <end position="28"/>
    </location>
</feature>
<gene>
    <name evidence="2" type="ORF">SS16G14_000009</name>
</gene>
<protein>
    <submittedName>
        <fullName evidence="2">Uncharacterized protein</fullName>
    </submittedName>
</protein>
<accession>A0A678TQE3</accession>
<name>A0A678TQE3_SACSP</name>
<reference evidence="2" key="1">
    <citation type="submission" date="2018-04" db="EMBL/GenBank/DDBJ databases">
        <title>Comparative Analysis of Homologous Sequences of Saccharum officinarum and Saccharum spontaneum Reveals Independent Polyploidization Events.</title>
        <authorList>
            <person name="Sharma A."/>
            <person name="Song J."/>
            <person name="Lin Q."/>
            <person name="Singh R."/>
            <person name="Ramos N."/>
            <person name="Wang K."/>
            <person name="Zhang J."/>
            <person name="Ming R."/>
            <person name="Yu Q."/>
        </authorList>
    </citation>
    <scope>NUCLEOTIDE SEQUENCE</scope>
</reference>
<organism evidence="2">
    <name type="scientific">Saccharum spontaneum</name>
    <name type="common">Wild sugarcane</name>
    <dbReference type="NCBI Taxonomy" id="62335"/>
    <lineage>
        <taxon>Eukaryota</taxon>
        <taxon>Viridiplantae</taxon>
        <taxon>Streptophyta</taxon>
        <taxon>Embryophyta</taxon>
        <taxon>Tracheophyta</taxon>
        <taxon>Spermatophyta</taxon>
        <taxon>Magnoliopsida</taxon>
        <taxon>Liliopsida</taxon>
        <taxon>Poales</taxon>
        <taxon>Poaceae</taxon>
        <taxon>PACMAD clade</taxon>
        <taxon>Panicoideae</taxon>
        <taxon>Andropogonodae</taxon>
        <taxon>Andropogoneae</taxon>
        <taxon>Saccharinae</taxon>
        <taxon>Saccharum</taxon>
        <taxon>Saccharum officinarum species complex</taxon>
    </lineage>
</organism>
<evidence type="ECO:0000313" key="2">
    <source>
        <dbReference type="EMBL" id="AWA44902.1"/>
    </source>
</evidence>
<dbReference type="AlphaFoldDB" id="A0A678TQE3"/>
<feature type="region of interest" description="Disordered" evidence="1">
    <location>
        <begin position="79"/>
        <end position="103"/>
    </location>
</feature>
<sequence length="142" mass="15851">MPARRQLRDDTSLAGAATRAGLVEATRRELRRPGREREWQWHCSPRVRRALEPSRDRKYAHAFVASAFVLCVASQPANPARQASSSKKEAAPGLRSPHPAARTVRPELSSIISLPYVFVLGFLPFARDETIRVHWRAAISSG</sequence>
<evidence type="ECO:0000256" key="1">
    <source>
        <dbReference type="SAM" id="MobiDB-lite"/>
    </source>
</evidence>
<proteinExistence type="predicted"/>
<dbReference type="EMBL" id="MH182540">
    <property type="protein sequence ID" value="AWA44902.1"/>
    <property type="molecule type" value="Genomic_DNA"/>
</dbReference>
<feature type="compositionally biased region" description="Basic and acidic residues" evidence="1">
    <location>
        <begin position="1"/>
        <end position="11"/>
    </location>
</feature>